<dbReference type="GO" id="GO:0003677">
    <property type="term" value="F:DNA binding"/>
    <property type="evidence" value="ECO:0007669"/>
    <property type="project" value="InterPro"/>
</dbReference>
<dbReference type="InterPro" id="IPR011528">
    <property type="entry name" value="NERD"/>
</dbReference>
<dbReference type="SUPFAM" id="SSF57783">
    <property type="entry name" value="Zinc beta-ribbon"/>
    <property type="match status" value="1"/>
</dbReference>
<dbReference type="Gene3D" id="3.30.65.10">
    <property type="entry name" value="Bacterial Topoisomerase I, domain 1"/>
    <property type="match status" value="1"/>
</dbReference>
<feature type="domain" description="NERD" evidence="1">
    <location>
        <begin position="10"/>
        <end position="127"/>
    </location>
</feature>
<proteinExistence type="predicted"/>
<dbReference type="GO" id="GO:0003916">
    <property type="term" value="F:DNA topoisomerase activity"/>
    <property type="evidence" value="ECO:0007669"/>
    <property type="project" value="InterPro"/>
</dbReference>
<dbReference type="EMBL" id="UOFL01000033">
    <property type="protein sequence ID" value="VAW71893.1"/>
    <property type="molecule type" value="Genomic_DNA"/>
</dbReference>
<dbReference type="InterPro" id="IPR013498">
    <property type="entry name" value="Topo_IA_Znf"/>
</dbReference>
<reference evidence="2" key="1">
    <citation type="submission" date="2018-06" db="EMBL/GenBank/DDBJ databases">
        <authorList>
            <person name="Zhirakovskaya E."/>
        </authorList>
    </citation>
    <scope>NUCLEOTIDE SEQUENCE</scope>
</reference>
<gene>
    <name evidence="2" type="ORF">MNBD_GAMMA12-1822</name>
</gene>
<protein>
    <recommendedName>
        <fullName evidence="1">NERD domain-containing protein</fullName>
    </recommendedName>
</protein>
<organism evidence="2">
    <name type="scientific">hydrothermal vent metagenome</name>
    <dbReference type="NCBI Taxonomy" id="652676"/>
    <lineage>
        <taxon>unclassified sequences</taxon>
        <taxon>metagenomes</taxon>
        <taxon>ecological metagenomes</taxon>
    </lineage>
</organism>
<dbReference type="AlphaFoldDB" id="A0A3B0Y671"/>
<accession>A0A3B0Y671</accession>
<sequence>MRKYILRLLKGWFGEKKTAFNMWVSLNANVYQRIHDLILPAKNGTTQIDHLLVSPYGLFIIETKNIKGWIFGSEDQSKWTQSLFGKKYSFQNPVRQIYRQKKVLSEFLGLSESLIHTIVFFVGDCEFKTTLPSNVIKSGLGSYIKQYKIQSLSPEDIKSIFKKIDKHASESTLTIKDHIQSLRERHHSSTVCPKCGSKLVERIARKGLKAGSKFLGCENYPKCRFTKNA</sequence>
<dbReference type="Pfam" id="PF01396">
    <property type="entry name" value="Zn_ribbon_Top1"/>
    <property type="match status" value="1"/>
</dbReference>
<dbReference type="PROSITE" id="PS50965">
    <property type="entry name" value="NERD"/>
    <property type="match status" value="1"/>
</dbReference>
<dbReference type="GO" id="GO:0005694">
    <property type="term" value="C:chromosome"/>
    <property type="evidence" value="ECO:0007669"/>
    <property type="project" value="InterPro"/>
</dbReference>
<name>A0A3B0Y671_9ZZZZ</name>
<dbReference type="GO" id="GO:0006265">
    <property type="term" value="P:DNA topological change"/>
    <property type="evidence" value="ECO:0007669"/>
    <property type="project" value="InterPro"/>
</dbReference>
<evidence type="ECO:0000313" key="2">
    <source>
        <dbReference type="EMBL" id="VAW71893.1"/>
    </source>
</evidence>
<dbReference type="Pfam" id="PF08378">
    <property type="entry name" value="NERD"/>
    <property type="match status" value="1"/>
</dbReference>
<evidence type="ECO:0000259" key="1">
    <source>
        <dbReference type="PROSITE" id="PS50965"/>
    </source>
</evidence>